<protein>
    <submittedName>
        <fullName evidence="3">6297_t:CDS:1</fullName>
    </submittedName>
</protein>
<evidence type="ECO:0000259" key="2">
    <source>
        <dbReference type="SMART" id="SM00500"/>
    </source>
</evidence>
<dbReference type="OrthoDB" id="10261918at2759"/>
<organism evidence="3 4">
    <name type="scientific">Acaulospora morrowiae</name>
    <dbReference type="NCBI Taxonomy" id="94023"/>
    <lineage>
        <taxon>Eukaryota</taxon>
        <taxon>Fungi</taxon>
        <taxon>Fungi incertae sedis</taxon>
        <taxon>Mucoromycota</taxon>
        <taxon>Glomeromycotina</taxon>
        <taxon>Glomeromycetes</taxon>
        <taxon>Diversisporales</taxon>
        <taxon>Acaulosporaceae</taxon>
        <taxon>Acaulospora</taxon>
    </lineage>
</organism>
<accession>A0A9N9NK89</accession>
<evidence type="ECO:0000256" key="1">
    <source>
        <dbReference type="SAM" id="MobiDB-lite"/>
    </source>
</evidence>
<dbReference type="EMBL" id="CAJVPV010028875">
    <property type="protein sequence ID" value="CAG8737402.1"/>
    <property type="molecule type" value="Genomic_DNA"/>
</dbReference>
<dbReference type="AlphaFoldDB" id="A0A9N9NK89"/>
<dbReference type="InterPro" id="IPR039979">
    <property type="entry name" value="PRPF18"/>
</dbReference>
<sequence length="240" mass="28640">MNSLKADIEKKRKLLETVKTENPEFKKKKYLRRSDLEKIREQQYLEKQFESERDKKEKRKEKDTLASLEDQEKVEKPASDNEAAKEEQDGSDTFNISPEEVVRRLRAKGQPIRLFGESDKDRKTRLRALELIEERSEANIRSLRNNTRCRTSGQRNDFMKTFEEMETGLDLEVLKKRPDEEDNNRPSKKKKATEDLALDNTPIDISLIEKDPDKLYLLIYTFFKRLLREWEQEMNNRSDH</sequence>
<feature type="region of interest" description="Disordered" evidence="1">
    <location>
        <begin position="45"/>
        <end position="100"/>
    </location>
</feature>
<dbReference type="SUPFAM" id="SSF158230">
    <property type="entry name" value="PRP4-like"/>
    <property type="match status" value="1"/>
</dbReference>
<evidence type="ECO:0000313" key="4">
    <source>
        <dbReference type="Proteomes" id="UP000789342"/>
    </source>
</evidence>
<comment type="caution">
    <text evidence="3">The sequence shown here is derived from an EMBL/GenBank/DDBJ whole genome shotgun (WGS) entry which is preliminary data.</text>
</comment>
<dbReference type="PANTHER" id="PTHR13007">
    <property type="entry name" value="PRE-MRNA SPLICING FACTOR-RELATED"/>
    <property type="match status" value="1"/>
</dbReference>
<dbReference type="SMART" id="SM00500">
    <property type="entry name" value="SFM"/>
    <property type="match status" value="1"/>
</dbReference>
<keyword evidence="4" id="KW-1185">Reference proteome</keyword>
<feature type="compositionally biased region" description="Basic and acidic residues" evidence="1">
    <location>
        <begin position="45"/>
        <end position="88"/>
    </location>
</feature>
<gene>
    <name evidence="3" type="ORF">AMORRO_LOCUS14475</name>
</gene>
<dbReference type="GO" id="GO:0071021">
    <property type="term" value="C:U2-type post-spliceosomal complex"/>
    <property type="evidence" value="ECO:0007669"/>
    <property type="project" value="TreeGrafter"/>
</dbReference>
<proteinExistence type="predicted"/>
<dbReference type="PANTHER" id="PTHR13007:SF19">
    <property type="entry name" value="PRE-MRNA-SPLICING FACTOR 18"/>
    <property type="match status" value="1"/>
</dbReference>
<reference evidence="3" key="1">
    <citation type="submission" date="2021-06" db="EMBL/GenBank/DDBJ databases">
        <authorList>
            <person name="Kallberg Y."/>
            <person name="Tangrot J."/>
            <person name="Rosling A."/>
        </authorList>
    </citation>
    <scope>NUCLEOTIDE SEQUENCE</scope>
    <source>
        <strain evidence="3">CL551</strain>
    </source>
</reference>
<evidence type="ECO:0000313" key="3">
    <source>
        <dbReference type="EMBL" id="CAG8737402.1"/>
    </source>
</evidence>
<feature type="domain" description="Pre-mRNA processing factor 4 (PRP4)-like" evidence="2">
    <location>
        <begin position="96"/>
        <end position="145"/>
    </location>
</feature>
<name>A0A9N9NK89_9GLOM</name>
<dbReference type="Proteomes" id="UP000789342">
    <property type="component" value="Unassembled WGS sequence"/>
</dbReference>
<dbReference type="GO" id="GO:0000350">
    <property type="term" value="P:generation of catalytic spliceosome for second transesterification step"/>
    <property type="evidence" value="ECO:0007669"/>
    <property type="project" value="TreeGrafter"/>
</dbReference>
<feature type="non-terminal residue" evidence="3">
    <location>
        <position position="240"/>
    </location>
</feature>
<dbReference type="Gene3D" id="4.10.280.110">
    <property type="entry name" value="Pre-mRNA processing factor 4 domain"/>
    <property type="match status" value="1"/>
</dbReference>
<dbReference type="GO" id="GO:0005682">
    <property type="term" value="C:U5 snRNP"/>
    <property type="evidence" value="ECO:0007669"/>
    <property type="project" value="TreeGrafter"/>
</dbReference>
<dbReference type="GO" id="GO:0046540">
    <property type="term" value="C:U4/U6 x U5 tri-snRNP complex"/>
    <property type="evidence" value="ECO:0007669"/>
    <property type="project" value="TreeGrafter"/>
</dbReference>
<dbReference type="Pfam" id="PF08799">
    <property type="entry name" value="PRP4"/>
    <property type="match status" value="1"/>
</dbReference>
<dbReference type="InterPro" id="IPR036285">
    <property type="entry name" value="PRP4-like_sf"/>
</dbReference>
<dbReference type="InterPro" id="IPR014906">
    <property type="entry name" value="PRP4-like"/>
</dbReference>